<accession>A0A3M7SS56</accession>
<name>A0A3M7SS56_BRAPC</name>
<sequence>MINLAFLISIYIKLINMLCLIIFNKKEEEYKECFKSRYTEKQHHCVIDILAKGFSSIQIKNFKKIPIIIK</sequence>
<proteinExistence type="predicted"/>
<evidence type="ECO:0000313" key="3">
    <source>
        <dbReference type="Proteomes" id="UP000276133"/>
    </source>
</evidence>
<keyword evidence="1" id="KW-0472">Membrane</keyword>
<protein>
    <submittedName>
        <fullName evidence="2">Uncharacterized protein</fullName>
    </submittedName>
</protein>
<organism evidence="2 3">
    <name type="scientific">Brachionus plicatilis</name>
    <name type="common">Marine rotifer</name>
    <name type="synonym">Brachionus muelleri</name>
    <dbReference type="NCBI Taxonomy" id="10195"/>
    <lineage>
        <taxon>Eukaryota</taxon>
        <taxon>Metazoa</taxon>
        <taxon>Spiralia</taxon>
        <taxon>Gnathifera</taxon>
        <taxon>Rotifera</taxon>
        <taxon>Eurotatoria</taxon>
        <taxon>Monogononta</taxon>
        <taxon>Pseudotrocha</taxon>
        <taxon>Ploima</taxon>
        <taxon>Brachionidae</taxon>
        <taxon>Brachionus</taxon>
    </lineage>
</organism>
<gene>
    <name evidence="2" type="ORF">BpHYR1_053953</name>
</gene>
<dbReference type="EMBL" id="REGN01000848">
    <property type="protein sequence ID" value="RNA38613.1"/>
    <property type="molecule type" value="Genomic_DNA"/>
</dbReference>
<keyword evidence="1" id="KW-1133">Transmembrane helix</keyword>
<dbReference type="Proteomes" id="UP000276133">
    <property type="component" value="Unassembled WGS sequence"/>
</dbReference>
<comment type="caution">
    <text evidence="2">The sequence shown here is derived from an EMBL/GenBank/DDBJ whole genome shotgun (WGS) entry which is preliminary data.</text>
</comment>
<reference evidence="2 3" key="1">
    <citation type="journal article" date="2018" name="Sci. Rep.">
        <title>Genomic signatures of local adaptation to the degree of environmental predictability in rotifers.</title>
        <authorList>
            <person name="Franch-Gras L."/>
            <person name="Hahn C."/>
            <person name="Garcia-Roger E.M."/>
            <person name="Carmona M.J."/>
            <person name="Serra M."/>
            <person name="Gomez A."/>
        </authorList>
    </citation>
    <scope>NUCLEOTIDE SEQUENCE [LARGE SCALE GENOMIC DNA]</scope>
    <source>
        <strain evidence="2">HYR1</strain>
    </source>
</reference>
<evidence type="ECO:0000256" key="1">
    <source>
        <dbReference type="SAM" id="Phobius"/>
    </source>
</evidence>
<feature type="transmembrane region" description="Helical" evidence="1">
    <location>
        <begin position="6"/>
        <end position="23"/>
    </location>
</feature>
<evidence type="ECO:0000313" key="2">
    <source>
        <dbReference type="EMBL" id="RNA38613.1"/>
    </source>
</evidence>
<dbReference type="AlphaFoldDB" id="A0A3M7SS56"/>
<keyword evidence="1" id="KW-0812">Transmembrane</keyword>
<keyword evidence="3" id="KW-1185">Reference proteome</keyword>